<evidence type="ECO:0000256" key="1">
    <source>
        <dbReference type="SAM" id="Phobius"/>
    </source>
</evidence>
<sequence>MSHAQQATENPRISERRPDTEVFYPAIALLIGVFSAVLGLVPGWITGAKLPLQNLWANQVMPDQMPFSLLPLSQYEVLGLIALLTTGGAAAGLAIRLWKPAHRRAAAWWAVGGVLLVHSVAAIQSFVTLGSGLMGGKLASFYFFGLLAGVILSVAAGLVAVLLFASKSRATTTLGVGLMASPVTSWLMLWAVGIASHRNLPLEVVTIAHWLPAALVGCSLAWCGLKPPRRLVVWALNLVFLWVIPAVFTATQSVVGTRVIAGDIPEMLLMGRQVLTAALGPDGGAGQTLLLAVGVGLAGVAIKAIAARHAAGQQ</sequence>
<feature type="transmembrane region" description="Helical" evidence="1">
    <location>
        <begin position="22"/>
        <end position="45"/>
    </location>
</feature>
<organism evidence="2 3">
    <name type="scientific">Paenarthrobacter histidinolovorans</name>
    <dbReference type="NCBI Taxonomy" id="43664"/>
    <lineage>
        <taxon>Bacteria</taxon>
        <taxon>Bacillati</taxon>
        <taxon>Actinomycetota</taxon>
        <taxon>Actinomycetes</taxon>
        <taxon>Micrococcales</taxon>
        <taxon>Micrococcaceae</taxon>
        <taxon>Paenarthrobacter</taxon>
    </lineage>
</organism>
<feature type="transmembrane region" description="Helical" evidence="1">
    <location>
        <begin position="232"/>
        <end position="250"/>
    </location>
</feature>
<feature type="transmembrane region" description="Helical" evidence="1">
    <location>
        <begin position="176"/>
        <end position="195"/>
    </location>
</feature>
<evidence type="ECO:0000313" key="2">
    <source>
        <dbReference type="EMBL" id="MFK4637819.1"/>
    </source>
</evidence>
<proteinExistence type="predicted"/>
<keyword evidence="3" id="KW-1185">Reference proteome</keyword>
<feature type="transmembrane region" description="Helical" evidence="1">
    <location>
        <begin position="289"/>
        <end position="306"/>
    </location>
</feature>
<evidence type="ECO:0008006" key="4">
    <source>
        <dbReference type="Google" id="ProtNLM"/>
    </source>
</evidence>
<reference evidence="2 3" key="1">
    <citation type="submission" date="2024-10" db="EMBL/GenBank/DDBJ databases">
        <title>Novel secondary metabolite-producing bacteria for plant disease control.</title>
        <authorList>
            <person name="Chevrette M."/>
        </authorList>
    </citation>
    <scope>NUCLEOTIDE SEQUENCE [LARGE SCALE GENOMIC DNA]</scope>
    <source>
        <strain evidence="2 3">J30 TE3557</strain>
    </source>
</reference>
<dbReference type="EMBL" id="JBIYEW010000003">
    <property type="protein sequence ID" value="MFK4637819.1"/>
    <property type="molecule type" value="Genomic_DNA"/>
</dbReference>
<feature type="transmembrane region" description="Helical" evidence="1">
    <location>
        <begin position="105"/>
        <end position="127"/>
    </location>
</feature>
<dbReference type="Proteomes" id="UP001620520">
    <property type="component" value="Unassembled WGS sequence"/>
</dbReference>
<feature type="transmembrane region" description="Helical" evidence="1">
    <location>
        <begin position="77"/>
        <end position="98"/>
    </location>
</feature>
<keyword evidence="1" id="KW-0472">Membrane</keyword>
<gene>
    <name evidence="2" type="ORF">ABIA52_000708</name>
</gene>
<evidence type="ECO:0000313" key="3">
    <source>
        <dbReference type="Proteomes" id="UP001620520"/>
    </source>
</evidence>
<protein>
    <recommendedName>
        <fullName evidence="4">Integral membrane protein</fullName>
    </recommendedName>
</protein>
<comment type="caution">
    <text evidence="2">The sequence shown here is derived from an EMBL/GenBank/DDBJ whole genome shotgun (WGS) entry which is preliminary data.</text>
</comment>
<name>A0ABW8N482_9MICC</name>
<keyword evidence="1" id="KW-0812">Transmembrane</keyword>
<feature type="transmembrane region" description="Helical" evidence="1">
    <location>
        <begin position="139"/>
        <end position="164"/>
    </location>
</feature>
<feature type="transmembrane region" description="Helical" evidence="1">
    <location>
        <begin position="207"/>
        <end position="225"/>
    </location>
</feature>
<keyword evidence="1" id="KW-1133">Transmembrane helix</keyword>
<dbReference type="RefSeq" id="WP_404593585.1">
    <property type="nucleotide sequence ID" value="NZ_JBIYEW010000003.1"/>
</dbReference>
<accession>A0ABW8N482</accession>